<organism evidence="5 6">
    <name type="scientific">Hymenobacter terrestris</name>
    <dbReference type="NCBI Taxonomy" id="2748310"/>
    <lineage>
        <taxon>Bacteria</taxon>
        <taxon>Pseudomonadati</taxon>
        <taxon>Bacteroidota</taxon>
        <taxon>Cytophagia</taxon>
        <taxon>Cytophagales</taxon>
        <taxon>Hymenobacteraceae</taxon>
        <taxon>Hymenobacter</taxon>
    </lineage>
</organism>
<evidence type="ECO:0000313" key="5">
    <source>
        <dbReference type="EMBL" id="NVO84269.1"/>
    </source>
</evidence>
<dbReference type="PANTHER" id="PTHR40661:SF3">
    <property type="entry name" value="FELS-1 PROPHAGE TRANSCRIPTIONAL REGULATOR"/>
    <property type="match status" value="1"/>
</dbReference>
<keyword evidence="1" id="KW-0805">Transcription regulation</keyword>
<keyword evidence="3" id="KW-0804">Transcription</keyword>
<evidence type="ECO:0000259" key="4">
    <source>
        <dbReference type="Pfam" id="PF00717"/>
    </source>
</evidence>
<keyword evidence="2" id="KW-0238">DNA-binding</keyword>
<dbReference type="PANTHER" id="PTHR40661">
    <property type="match status" value="1"/>
</dbReference>
<dbReference type="InterPro" id="IPR039418">
    <property type="entry name" value="LexA-like"/>
</dbReference>
<dbReference type="InterPro" id="IPR015927">
    <property type="entry name" value="Peptidase_S24_S26A/B/C"/>
</dbReference>
<accession>A0ABX2Q3H3</accession>
<sequence>MVQRVQQLFEHYGLNASSATKALGYSTTSKLYSILGGAEPSYPTLVDFLTQWPNTSADWLMLGMGPMLRSATEDGAAAPIPPMTLTKTASSKASNKGVSGFDRILTITVDDEGEENIPFVPVLAQAGYARQFNEPVFKKQLRYYRLPGFEFGTFCAFEVFGDSMEPTINHRDIVIVSPVERLDLLTPGDIYVVVTEESVMLKRIRKPINDRSELVRLYSDNPAVQSYELPAAEIGQLWRVRGYLSSLIPSQPEITLERVFQAIETLGFDRAEVRRHLEEQVPE</sequence>
<gene>
    <name evidence="5" type="ORF">HW556_05195</name>
</gene>
<dbReference type="Proteomes" id="UP000626554">
    <property type="component" value="Unassembled WGS sequence"/>
</dbReference>
<feature type="domain" description="Peptidase S24/S26A/S26B/S26C" evidence="4">
    <location>
        <begin position="124"/>
        <end position="231"/>
    </location>
</feature>
<reference evidence="5 6" key="1">
    <citation type="submission" date="2020-05" db="EMBL/GenBank/DDBJ databases">
        <title>Hymenobacter terrestris sp. nov. and Hymenobacter lapidiphilus sp. nov., isolated from regoliths in Antarctica.</title>
        <authorList>
            <person name="Sedlacek I."/>
            <person name="Pantucek R."/>
            <person name="Zeman M."/>
            <person name="Holochova P."/>
            <person name="Kralova S."/>
            <person name="Stankova E."/>
            <person name="Sedo O."/>
            <person name="Micenkova L."/>
            <person name="Svec P."/>
            <person name="Gupta V."/>
            <person name="Sood U."/>
            <person name="Korpole U.S."/>
            <person name="Lal R."/>
        </authorList>
    </citation>
    <scope>NUCLEOTIDE SEQUENCE [LARGE SCALE GENOMIC DNA]</scope>
    <source>
        <strain evidence="5 6">P5252</strain>
    </source>
</reference>
<dbReference type="EMBL" id="JABKAV010000009">
    <property type="protein sequence ID" value="NVO84269.1"/>
    <property type="molecule type" value="Genomic_DNA"/>
</dbReference>
<dbReference type="CDD" id="cd06529">
    <property type="entry name" value="S24_LexA-like"/>
    <property type="match status" value="1"/>
</dbReference>
<protein>
    <submittedName>
        <fullName evidence="5">S24 family peptidase</fullName>
    </submittedName>
</protein>
<evidence type="ECO:0000256" key="2">
    <source>
        <dbReference type="ARBA" id="ARBA00023125"/>
    </source>
</evidence>
<evidence type="ECO:0000313" key="6">
    <source>
        <dbReference type="Proteomes" id="UP000626554"/>
    </source>
</evidence>
<name>A0ABX2Q3H3_9BACT</name>
<dbReference type="InterPro" id="IPR036286">
    <property type="entry name" value="LexA/Signal_pep-like_sf"/>
</dbReference>
<comment type="caution">
    <text evidence="5">The sequence shown here is derived from an EMBL/GenBank/DDBJ whole genome shotgun (WGS) entry which is preliminary data.</text>
</comment>
<proteinExistence type="predicted"/>
<dbReference type="Pfam" id="PF00717">
    <property type="entry name" value="Peptidase_S24"/>
    <property type="match status" value="1"/>
</dbReference>
<evidence type="ECO:0000256" key="1">
    <source>
        <dbReference type="ARBA" id="ARBA00023015"/>
    </source>
</evidence>
<dbReference type="SUPFAM" id="SSF51306">
    <property type="entry name" value="LexA/Signal peptidase"/>
    <property type="match status" value="1"/>
</dbReference>
<keyword evidence="6" id="KW-1185">Reference proteome</keyword>
<evidence type="ECO:0000256" key="3">
    <source>
        <dbReference type="ARBA" id="ARBA00023163"/>
    </source>
</evidence>
<dbReference type="Gene3D" id="2.10.109.10">
    <property type="entry name" value="Umud Fragment, subunit A"/>
    <property type="match status" value="1"/>
</dbReference>